<dbReference type="PANTHER" id="PTHR13061">
    <property type="entry name" value="DYNACTIN SUBUNIT P25"/>
    <property type="match status" value="1"/>
</dbReference>
<keyword evidence="2" id="KW-1185">Reference proteome</keyword>
<dbReference type="InterPro" id="IPR011004">
    <property type="entry name" value="Trimer_LpxA-like_sf"/>
</dbReference>
<dbReference type="InterPro" id="IPR050484">
    <property type="entry name" value="Transf_Hexapept/Carb_Anhydrase"/>
</dbReference>
<dbReference type="CDD" id="cd04645">
    <property type="entry name" value="LbH_gamma_CA_like"/>
    <property type="match status" value="1"/>
</dbReference>
<dbReference type="Pfam" id="PF00132">
    <property type="entry name" value="Hexapep"/>
    <property type="match status" value="1"/>
</dbReference>
<dbReference type="SUPFAM" id="SSF51161">
    <property type="entry name" value="Trimeric LpxA-like enzymes"/>
    <property type="match status" value="1"/>
</dbReference>
<dbReference type="EMBL" id="JARVLH010000010">
    <property type="protein sequence ID" value="MEX5286289.1"/>
    <property type="molecule type" value="Genomic_DNA"/>
</dbReference>
<protein>
    <submittedName>
        <fullName evidence="1">Gamma carbonic anhydrase family protein</fullName>
    </submittedName>
</protein>
<dbReference type="PANTHER" id="PTHR13061:SF29">
    <property type="entry name" value="GAMMA CARBONIC ANHYDRASE-LIKE 1, MITOCHONDRIAL-RELATED"/>
    <property type="match status" value="1"/>
</dbReference>
<sequence length="192" mass="20993">MAVILPYKGVSPKIDATALIAPNATIIGDVTIMEGANIWFNTVLRGDLQPIVVGRYTNIQDNSTIHVMGDAPTIIGDYVTIGHNTLIHCSKIGNNCLIGMGSVLLGYTEIGENTIIGAATLLTQHKKIPHDSLVYGNPSRIVRALRDDELEAVRASAENYCKLARIYREEREARESGEKKAAMLHKLDKKNL</sequence>
<reference evidence="1 2" key="1">
    <citation type="submission" date="2023-04" db="EMBL/GenBank/DDBJ databases">
        <title>Genome Sequence of Selenomonas sputigena ATCC 33150.</title>
        <authorList>
            <person name="Miller D.P."/>
            <person name="Anvari S."/>
            <person name="Polson S.W."/>
            <person name="Macdonald M."/>
            <person name="Mcdowell J.V."/>
        </authorList>
    </citation>
    <scope>NUCLEOTIDE SEQUENCE [LARGE SCALE GENOMIC DNA]</scope>
    <source>
        <strain evidence="1 2">ATCC 33150</strain>
    </source>
</reference>
<evidence type="ECO:0000313" key="2">
    <source>
        <dbReference type="Proteomes" id="UP001559623"/>
    </source>
</evidence>
<evidence type="ECO:0000313" key="1">
    <source>
        <dbReference type="EMBL" id="MEX5286289.1"/>
    </source>
</evidence>
<proteinExistence type="predicted"/>
<accession>A0ABV3X7W3</accession>
<dbReference type="RefSeq" id="WP_368848007.1">
    <property type="nucleotide sequence ID" value="NZ_CP194411.1"/>
</dbReference>
<gene>
    <name evidence="1" type="ORF">QCO44_11775</name>
</gene>
<dbReference type="InterPro" id="IPR047324">
    <property type="entry name" value="LbH_gamma_CA-like"/>
</dbReference>
<dbReference type="Gene3D" id="2.160.10.10">
    <property type="entry name" value="Hexapeptide repeat proteins"/>
    <property type="match status" value="1"/>
</dbReference>
<name>A0ABV3X7W3_9FIRM</name>
<dbReference type="Proteomes" id="UP001559623">
    <property type="component" value="Unassembled WGS sequence"/>
</dbReference>
<dbReference type="InterPro" id="IPR001451">
    <property type="entry name" value="Hexapep"/>
</dbReference>
<comment type="caution">
    <text evidence="1">The sequence shown here is derived from an EMBL/GenBank/DDBJ whole genome shotgun (WGS) entry which is preliminary data.</text>
</comment>
<organism evidence="1 2">
    <name type="scientific">Selenomonas sputigena</name>
    <dbReference type="NCBI Taxonomy" id="69823"/>
    <lineage>
        <taxon>Bacteria</taxon>
        <taxon>Bacillati</taxon>
        <taxon>Bacillota</taxon>
        <taxon>Negativicutes</taxon>
        <taxon>Selenomonadales</taxon>
        <taxon>Selenomonadaceae</taxon>
        <taxon>Selenomonas</taxon>
    </lineage>
</organism>